<dbReference type="EMBL" id="FQUM01000012">
    <property type="protein sequence ID" value="SHF89520.1"/>
    <property type="molecule type" value="Genomic_DNA"/>
</dbReference>
<dbReference type="STRING" id="1484053.SAMN05444274_11213"/>
<dbReference type="PROSITE" id="PS51257">
    <property type="entry name" value="PROKAR_LIPOPROTEIN"/>
    <property type="match status" value="1"/>
</dbReference>
<evidence type="ECO:0000313" key="2">
    <source>
        <dbReference type="Proteomes" id="UP000184164"/>
    </source>
</evidence>
<dbReference type="InterPro" id="IPR027024">
    <property type="entry name" value="UCP027386_ABC_sbc_TM0202"/>
</dbReference>
<dbReference type="Proteomes" id="UP000184164">
    <property type="component" value="Unassembled WGS sequence"/>
</dbReference>
<dbReference type="SUPFAM" id="SSF53850">
    <property type="entry name" value="Periplasmic binding protein-like II"/>
    <property type="match status" value="1"/>
</dbReference>
<proteinExistence type="predicted"/>
<reference evidence="1 2" key="1">
    <citation type="submission" date="2016-11" db="EMBL/GenBank/DDBJ databases">
        <authorList>
            <person name="Jaros S."/>
            <person name="Januszkiewicz K."/>
            <person name="Wedrychowicz H."/>
        </authorList>
    </citation>
    <scope>NUCLEOTIDE SEQUENCE [LARGE SCALE GENOMIC DNA]</scope>
    <source>
        <strain evidence="1 2">DSM 26910</strain>
    </source>
</reference>
<sequence>MRIRFFIIIFFVVLVTGCRPKKNAGSAASYTIATLRGPSSMGMIQLIDSLKNAENTDFRVEFLNEPIQVRKMMLDGSADFAILPTTMAAILYNKGLDYRLIAVPVWGTLYLFGEDTTITGWSNLLHKRVNVMEKGMTPDVLFRYLLQKHGINPDKDVVLDYSFPTHIDLANAVAAGQAKLGVISEPLVSLVMQRNKKVRPIFDLNKEWNNVQGTPIAQTAFLGKGKLLQENPKMAEQLIAAYDKSTRWVNQNPDSAATLIVKYGILPDKNVASQSIPRSNLNFVRARGISEEIEEYLSIFYSMNPEIIGGKLPDENFYY</sequence>
<gene>
    <name evidence="1" type="ORF">SAMN05444274_11213</name>
</gene>
<dbReference type="OrthoDB" id="9814375at2"/>
<keyword evidence="2" id="KW-1185">Reference proteome</keyword>
<organism evidence="1 2">
    <name type="scientific">Mariniphaga anaerophila</name>
    <dbReference type="NCBI Taxonomy" id="1484053"/>
    <lineage>
        <taxon>Bacteria</taxon>
        <taxon>Pseudomonadati</taxon>
        <taxon>Bacteroidota</taxon>
        <taxon>Bacteroidia</taxon>
        <taxon>Marinilabiliales</taxon>
        <taxon>Prolixibacteraceae</taxon>
        <taxon>Mariniphaga</taxon>
    </lineage>
</organism>
<name>A0A1M5FD73_9BACT</name>
<dbReference type="PANTHER" id="PTHR30024">
    <property type="entry name" value="ALIPHATIC SULFONATES-BINDING PROTEIN-RELATED"/>
    <property type="match status" value="1"/>
</dbReference>
<dbReference type="Gene3D" id="3.40.190.10">
    <property type="entry name" value="Periplasmic binding protein-like II"/>
    <property type="match status" value="2"/>
</dbReference>
<dbReference type="AlphaFoldDB" id="A0A1M5FD73"/>
<dbReference type="PANTHER" id="PTHR30024:SF46">
    <property type="entry name" value="ABC TRANSPORTER, SUBSTRATE-BINDING LIPOPROTEIN"/>
    <property type="match status" value="1"/>
</dbReference>
<evidence type="ECO:0000313" key="1">
    <source>
        <dbReference type="EMBL" id="SHF89520.1"/>
    </source>
</evidence>
<dbReference type="Pfam" id="PF12974">
    <property type="entry name" value="Phosphonate-bd"/>
    <property type="match status" value="1"/>
</dbReference>
<accession>A0A1M5FD73</accession>
<protein>
    <submittedName>
        <fullName evidence="1">NitT/TauT family transport system substrate-binding protein</fullName>
    </submittedName>
</protein>
<dbReference type="RefSeq" id="WP_073003277.1">
    <property type="nucleotide sequence ID" value="NZ_FQUM01000012.1"/>
</dbReference>
<dbReference type="PIRSF" id="PIRSF027386">
    <property type="entry name" value="UCP027386_ABC_sbc_TM0202"/>
    <property type="match status" value="1"/>
</dbReference>